<dbReference type="InterPro" id="IPR036388">
    <property type="entry name" value="WH-like_DNA-bd_sf"/>
</dbReference>
<reference evidence="6 7" key="1">
    <citation type="journal article" date="2019" name="Int. J. Syst. Evol. Microbiol.">
        <title>The Global Catalogue of Microorganisms (GCM) 10K type strain sequencing project: providing services to taxonomists for standard genome sequencing and annotation.</title>
        <authorList>
            <consortium name="The Broad Institute Genomics Platform"/>
            <consortium name="The Broad Institute Genome Sequencing Center for Infectious Disease"/>
            <person name="Wu L."/>
            <person name="Ma J."/>
        </authorList>
    </citation>
    <scope>NUCLEOTIDE SEQUENCE [LARGE SCALE GENOMIC DNA]</scope>
    <source>
        <strain evidence="6 7">GX21</strain>
    </source>
</reference>
<evidence type="ECO:0000256" key="2">
    <source>
        <dbReference type="ARBA" id="ARBA00023125"/>
    </source>
</evidence>
<gene>
    <name evidence="6" type="ORF">ACFQKE_15520</name>
</gene>
<dbReference type="PROSITE" id="PS51077">
    <property type="entry name" value="HTH_ICLR"/>
    <property type="match status" value="1"/>
</dbReference>
<dbReference type="InterPro" id="IPR029016">
    <property type="entry name" value="GAF-like_dom_sf"/>
</dbReference>
<dbReference type="GeneID" id="96955088"/>
<dbReference type="Pfam" id="PF09339">
    <property type="entry name" value="HTH_IclR"/>
    <property type="match status" value="1"/>
</dbReference>
<dbReference type="InterPro" id="IPR014757">
    <property type="entry name" value="Tscrpt_reg_IclR_C"/>
</dbReference>
<keyword evidence="7" id="KW-1185">Reference proteome</keyword>
<sequence length="263" mass="29671">MDTDSPRTVQSVDRACTILEHIRQAGNVTLTELAEKMDLSLGSLQAYMNSLCQNGFVVKENREYTLAPQFLTYGEHVRNNLPLYRVGREVVDTMAHETGNNAHLITNHGGREVTLYQAFGENSVGSDLYIWHQAKLDWQLHWSASGKAILANLPPEQARDIVRNNALKRRTPHTITDDEALFEELERIRERGYALNDEEELLGLRAVAAPIHGDEGQLLGSVSLSAPKSQMTDDYFYNKLPNYVINKANIIEVELQAEDSYET</sequence>
<keyword evidence="3" id="KW-0804">Transcription</keyword>
<dbReference type="PROSITE" id="PS51078">
    <property type="entry name" value="ICLR_ED"/>
    <property type="match status" value="1"/>
</dbReference>
<dbReference type="SMART" id="SM00346">
    <property type="entry name" value="HTH_ICLR"/>
    <property type="match status" value="1"/>
</dbReference>
<protein>
    <submittedName>
        <fullName evidence="6">IclR family transcriptional regulator</fullName>
    </submittedName>
</protein>
<dbReference type="InterPro" id="IPR050707">
    <property type="entry name" value="HTH_MetabolicPath_Reg"/>
</dbReference>
<dbReference type="AlphaFoldDB" id="A0ABD6A2B5"/>
<dbReference type="RefSeq" id="WP_379705919.1">
    <property type="nucleotide sequence ID" value="NZ_JBHTAT010000001.1"/>
</dbReference>
<evidence type="ECO:0000313" key="7">
    <source>
        <dbReference type="Proteomes" id="UP001596434"/>
    </source>
</evidence>
<proteinExistence type="predicted"/>
<keyword evidence="1" id="KW-0805">Transcription regulation</keyword>
<dbReference type="PANTHER" id="PTHR30136">
    <property type="entry name" value="HELIX-TURN-HELIX TRANSCRIPTIONAL REGULATOR, ICLR FAMILY"/>
    <property type="match status" value="1"/>
</dbReference>
<accession>A0ABD6A2B5</accession>
<evidence type="ECO:0000256" key="1">
    <source>
        <dbReference type="ARBA" id="ARBA00023015"/>
    </source>
</evidence>
<evidence type="ECO:0000256" key="3">
    <source>
        <dbReference type="ARBA" id="ARBA00023163"/>
    </source>
</evidence>
<dbReference type="Gene3D" id="1.10.10.10">
    <property type="entry name" value="Winged helix-like DNA-binding domain superfamily/Winged helix DNA-binding domain"/>
    <property type="match status" value="1"/>
</dbReference>
<dbReference type="Proteomes" id="UP001596434">
    <property type="component" value="Unassembled WGS sequence"/>
</dbReference>
<dbReference type="InterPro" id="IPR036390">
    <property type="entry name" value="WH_DNA-bd_sf"/>
</dbReference>
<dbReference type="EMBL" id="JBHTAT010000001">
    <property type="protein sequence ID" value="MFC7256694.1"/>
    <property type="molecule type" value="Genomic_DNA"/>
</dbReference>
<dbReference type="PANTHER" id="PTHR30136:SF35">
    <property type="entry name" value="HTH-TYPE TRANSCRIPTIONAL REGULATOR RV1719"/>
    <property type="match status" value="1"/>
</dbReference>
<dbReference type="SUPFAM" id="SSF55781">
    <property type="entry name" value="GAF domain-like"/>
    <property type="match status" value="1"/>
</dbReference>
<dbReference type="InterPro" id="IPR005471">
    <property type="entry name" value="Tscrpt_reg_IclR_N"/>
</dbReference>
<organism evidence="6 7">
    <name type="scientific">Haloplanus litoreus</name>
    <dbReference type="NCBI Taxonomy" id="767515"/>
    <lineage>
        <taxon>Archaea</taxon>
        <taxon>Methanobacteriati</taxon>
        <taxon>Methanobacteriota</taxon>
        <taxon>Stenosarchaea group</taxon>
        <taxon>Halobacteria</taxon>
        <taxon>Halobacteriales</taxon>
        <taxon>Haloferacaceae</taxon>
        <taxon>Haloplanus</taxon>
    </lineage>
</organism>
<feature type="domain" description="IclR-ED" evidence="5">
    <location>
        <begin position="69"/>
        <end position="257"/>
    </location>
</feature>
<evidence type="ECO:0000313" key="6">
    <source>
        <dbReference type="EMBL" id="MFC7256694.1"/>
    </source>
</evidence>
<dbReference type="Gene3D" id="3.30.450.40">
    <property type="match status" value="1"/>
</dbReference>
<comment type="caution">
    <text evidence="6">The sequence shown here is derived from an EMBL/GenBank/DDBJ whole genome shotgun (WGS) entry which is preliminary data.</text>
</comment>
<dbReference type="Pfam" id="PF01614">
    <property type="entry name" value="IclR_C"/>
    <property type="match status" value="1"/>
</dbReference>
<dbReference type="GO" id="GO:0003677">
    <property type="term" value="F:DNA binding"/>
    <property type="evidence" value="ECO:0007669"/>
    <property type="project" value="UniProtKB-KW"/>
</dbReference>
<feature type="domain" description="HTH iclR-type" evidence="4">
    <location>
        <begin position="9"/>
        <end position="68"/>
    </location>
</feature>
<evidence type="ECO:0000259" key="4">
    <source>
        <dbReference type="PROSITE" id="PS51077"/>
    </source>
</evidence>
<evidence type="ECO:0000259" key="5">
    <source>
        <dbReference type="PROSITE" id="PS51078"/>
    </source>
</evidence>
<name>A0ABD6A2B5_9EURY</name>
<keyword evidence="2" id="KW-0238">DNA-binding</keyword>
<dbReference type="SUPFAM" id="SSF46785">
    <property type="entry name" value="Winged helix' DNA-binding domain"/>
    <property type="match status" value="1"/>
</dbReference>
<dbReference type="GO" id="GO:0006355">
    <property type="term" value="P:regulation of DNA-templated transcription"/>
    <property type="evidence" value="ECO:0007669"/>
    <property type="project" value="UniProtKB-ARBA"/>
</dbReference>